<dbReference type="Proteomes" id="UP000670527">
    <property type="component" value="Unassembled WGS sequence"/>
</dbReference>
<keyword evidence="4 7" id="KW-0812">Transmembrane</keyword>
<dbReference type="InterPro" id="IPR007353">
    <property type="entry name" value="DUF421"/>
</dbReference>
<keyword evidence="5 7" id="KW-1133">Transmembrane helix</keyword>
<evidence type="ECO:0000256" key="5">
    <source>
        <dbReference type="ARBA" id="ARBA00022989"/>
    </source>
</evidence>
<dbReference type="CDD" id="cd00350">
    <property type="entry name" value="rubredoxin_like"/>
    <property type="match status" value="1"/>
</dbReference>
<dbReference type="RefSeq" id="WP_208306964.1">
    <property type="nucleotide sequence ID" value="NZ_JAGETX010000003.1"/>
</dbReference>
<protein>
    <submittedName>
        <fullName evidence="9">DUF421 domain-containing protein</fullName>
    </submittedName>
</protein>
<evidence type="ECO:0000256" key="3">
    <source>
        <dbReference type="ARBA" id="ARBA00022475"/>
    </source>
</evidence>
<accession>A0ABS3T9R9</accession>
<keyword evidence="10" id="KW-1185">Reference proteome</keyword>
<evidence type="ECO:0000259" key="8">
    <source>
        <dbReference type="Pfam" id="PF04239"/>
    </source>
</evidence>
<feature type="transmembrane region" description="Helical" evidence="7">
    <location>
        <begin position="87"/>
        <end position="105"/>
    </location>
</feature>
<name>A0ABS3T9R9_9BACT</name>
<keyword evidence="6 7" id="KW-0472">Membrane</keyword>
<dbReference type="Gene3D" id="3.30.240.20">
    <property type="entry name" value="bsu07140 like domains"/>
    <property type="match status" value="1"/>
</dbReference>
<sequence>MEEQSLTQNMKKEEIQITDWQRILLGQAPFEFLLEVVVRTLIIYVVLVLAMRVLGKRMNAQLSVAELSVMIMLGGIVSVPMQVPNRGLLHGILVLSCMVGMYRGINWLAYRFRRVEQLTQGNLHIIVADGVLNLQAMHRVRLSRQQLFSYLRAAHMQQLGQVKRVYLEANGKFSIYPQEPPRPGLSLLPEKDPAIREAEPADHTVKVCQQCGHPEAADHKPWQCPHCGHQHWANGVCKL</sequence>
<feature type="transmembrane region" description="Helical" evidence="7">
    <location>
        <begin position="62"/>
        <end position="81"/>
    </location>
</feature>
<evidence type="ECO:0000313" key="9">
    <source>
        <dbReference type="EMBL" id="MBO3270396.1"/>
    </source>
</evidence>
<dbReference type="PANTHER" id="PTHR34582:SF6">
    <property type="entry name" value="UPF0702 TRANSMEMBRANE PROTEIN YCAP"/>
    <property type="match status" value="1"/>
</dbReference>
<evidence type="ECO:0000313" key="10">
    <source>
        <dbReference type="Proteomes" id="UP000670527"/>
    </source>
</evidence>
<gene>
    <name evidence="9" type="ORF">J4D97_07035</name>
</gene>
<feature type="domain" description="YetF C-terminal" evidence="8">
    <location>
        <begin position="111"/>
        <end position="180"/>
    </location>
</feature>
<evidence type="ECO:0000256" key="7">
    <source>
        <dbReference type="SAM" id="Phobius"/>
    </source>
</evidence>
<dbReference type="PANTHER" id="PTHR34582">
    <property type="entry name" value="UPF0702 TRANSMEMBRANE PROTEIN YCAP"/>
    <property type="match status" value="1"/>
</dbReference>
<dbReference type="InterPro" id="IPR023090">
    <property type="entry name" value="UPF0702_alpha/beta_dom_sf"/>
</dbReference>
<reference evidence="9 10" key="1">
    <citation type="submission" date="2021-03" db="EMBL/GenBank/DDBJ databases">
        <authorList>
            <person name="Kim M.K."/>
        </authorList>
    </citation>
    <scope>NUCLEOTIDE SEQUENCE [LARGE SCALE GENOMIC DNA]</scope>
    <source>
        <strain evidence="9 10">BT507</strain>
    </source>
</reference>
<organism evidence="9 10">
    <name type="scientific">Hymenobacter defluvii</name>
    <dbReference type="NCBI Taxonomy" id="2054411"/>
    <lineage>
        <taxon>Bacteria</taxon>
        <taxon>Pseudomonadati</taxon>
        <taxon>Bacteroidota</taxon>
        <taxon>Cytophagia</taxon>
        <taxon>Cytophagales</taxon>
        <taxon>Hymenobacteraceae</taxon>
        <taxon>Hymenobacter</taxon>
    </lineage>
</organism>
<comment type="subcellular location">
    <subcellularLocation>
        <location evidence="1">Cell membrane</location>
        <topology evidence="1">Multi-pass membrane protein</topology>
    </subcellularLocation>
</comment>
<comment type="similarity">
    <text evidence="2">Belongs to the UPF0702 family.</text>
</comment>
<evidence type="ECO:0000256" key="4">
    <source>
        <dbReference type="ARBA" id="ARBA00022692"/>
    </source>
</evidence>
<dbReference type="Pfam" id="PF04239">
    <property type="entry name" value="DUF421"/>
    <property type="match status" value="1"/>
</dbReference>
<proteinExistence type="inferred from homology"/>
<evidence type="ECO:0000256" key="2">
    <source>
        <dbReference type="ARBA" id="ARBA00006448"/>
    </source>
</evidence>
<keyword evidence="3" id="KW-1003">Cell membrane</keyword>
<feature type="transmembrane region" description="Helical" evidence="7">
    <location>
        <begin position="32"/>
        <end position="50"/>
    </location>
</feature>
<comment type="caution">
    <text evidence="9">The sequence shown here is derived from an EMBL/GenBank/DDBJ whole genome shotgun (WGS) entry which is preliminary data.</text>
</comment>
<dbReference type="EMBL" id="JAGETX010000003">
    <property type="protein sequence ID" value="MBO3270396.1"/>
    <property type="molecule type" value="Genomic_DNA"/>
</dbReference>
<evidence type="ECO:0000256" key="1">
    <source>
        <dbReference type="ARBA" id="ARBA00004651"/>
    </source>
</evidence>
<evidence type="ECO:0000256" key="6">
    <source>
        <dbReference type="ARBA" id="ARBA00023136"/>
    </source>
</evidence>